<comment type="similarity">
    <text evidence="2">Belongs to the GSP C family.</text>
</comment>
<accession>A0A0G3FZ22</accession>
<dbReference type="Proteomes" id="UP000064201">
    <property type="component" value="Chromosome"/>
</dbReference>
<dbReference type="SUPFAM" id="SSF50156">
    <property type="entry name" value="PDZ domain-like"/>
    <property type="match status" value="1"/>
</dbReference>
<dbReference type="STRING" id="106634.TVD_01700"/>
<feature type="compositionally biased region" description="Basic and acidic residues" evidence="10">
    <location>
        <begin position="169"/>
        <end position="180"/>
    </location>
</feature>
<dbReference type="Gene3D" id="2.30.42.10">
    <property type="match status" value="1"/>
</dbReference>
<dbReference type="OrthoDB" id="1491375at2"/>
<evidence type="ECO:0000256" key="5">
    <source>
        <dbReference type="ARBA" id="ARBA00022519"/>
    </source>
</evidence>
<keyword evidence="6 11" id="KW-0812">Transmembrane</keyword>
<feature type="region of interest" description="Disordered" evidence="10">
    <location>
        <begin position="169"/>
        <end position="191"/>
    </location>
</feature>
<dbReference type="InterPro" id="IPR036034">
    <property type="entry name" value="PDZ_sf"/>
</dbReference>
<feature type="domain" description="PDZ" evidence="13">
    <location>
        <begin position="225"/>
        <end position="292"/>
    </location>
</feature>
<keyword evidence="3" id="KW-0813">Transport</keyword>
<evidence type="ECO:0000256" key="4">
    <source>
        <dbReference type="ARBA" id="ARBA00022475"/>
    </source>
</evidence>
<dbReference type="GO" id="GO:0005886">
    <property type="term" value="C:plasma membrane"/>
    <property type="evidence" value="ECO:0007669"/>
    <property type="project" value="UniProtKB-SubCell"/>
</dbReference>
<feature type="region of interest" description="Disordered" evidence="10">
    <location>
        <begin position="50"/>
        <end position="88"/>
    </location>
</feature>
<evidence type="ECO:0000256" key="3">
    <source>
        <dbReference type="ARBA" id="ARBA00022448"/>
    </source>
</evidence>
<protein>
    <recommendedName>
        <fullName evidence="16">Type II secretion system protein GspC</fullName>
    </recommendedName>
</protein>
<dbReference type="Gene3D" id="2.30.30.830">
    <property type="match status" value="1"/>
</dbReference>
<dbReference type="InterPro" id="IPR001639">
    <property type="entry name" value="T2SS_protein-GspC"/>
</dbReference>
<keyword evidence="9 11" id="KW-0472">Membrane</keyword>
<evidence type="ECO:0000256" key="6">
    <source>
        <dbReference type="ARBA" id="ARBA00022692"/>
    </source>
</evidence>
<dbReference type="Pfam" id="PF11356">
    <property type="entry name" value="T2SSC"/>
    <property type="match status" value="1"/>
</dbReference>
<sequence>MPPSPRLLPLPLPWILSAGLLAVTAWLIAGLVWSIAVPGYTYPSGTTVHAERAPASRPDPSAEADAPPRSGYTRSAAFSPFGTSREAAPQAVENAPETRLSLELLGVLATGQGNGSAIISAGGANVELYHVGDTIGNQLATLHQVRADRVILEREGRLETLRLPRGDELRVDGSRSDTDQRPSQAAASPAPITANISRSRWLDDPQRAMNSLRAQPVLRDGALLGIRVTPTRNQREFERAGLQEGDIITSVQGQQVRDIEDPEQILAGLGDSDRVNITIERDGQTLPLTIELTE</sequence>
<evidence type="ECO:0000313" key="14">
    <source>
        <dbReference type="EMBL" id="AKJ94163.1"/>
    </source>
</evidence>
<reference evidence="14 15" key="1">
    <citation type="submission" date="2015-04" db="EMBL/GenBank/DDBJ databases">
        <title>Complete Sequence for the Genome of the Thioalkalivibrio versutus D301.</title>
        <authorList>
            <person name="Mu T."/>
            <person name="Zhou J."/>
            <person name="Xu X."/>
        </authorList>
    </citation>
    <scope>NUCLEOTIDE SEQUENCE [LARGE SCALE GENOMIC DNA]</scope>
    <source>
        <strain evidence="14 15">D301</strain>
    </source>
</reference>
<dbReference type="Pfam" id="PF13180">
    <property type="entry name" value="PDZ_2"/>
    <property type="match status" value="1"/>
</dbReference>
<proteinExistence type="inferred from homology"/>
<evidence type="ECO:0008006" key="16">
    <source>
        <dbReference type="Google" id="ProtNLM"/>
    </source>
</evidence>
<gene>
    <name evidence="14" type="ORF">TVD_01700</name>
</gene>
<dbReference type="PATRIC" id="fig|106634.4.peg.347"/>
<comment type="subcellular location">
    <subcellularLocation>
        <location evidence="1">Cell inner membrane</location>
    </subcellularLocation>
</comment>
<evidence type="ECO:0000313" key="15">
    <source>
        <dbReference type="Proteomes" id="UP000064201"/>
    </source>
</evidence>
<dbReference type="InterPro" id="IPR024961">
    <property type="entry name" value="T2SS_GspC_N"/>
</dbReference>
<keyword evidence="5" id="KW-0997">Cell inner membrane</keyword>
<keyword evidence="4" id="KW-1003">Cell membrane</keyword>
<evidence type="ECO:0000256" key="11">
    <source>
        <dbReference type="SAM" id="Phobius"/>
    </source>
</evidence>
<keyword evidence="15" id="KW-1185">Reference proteome</keyword>
<dbReference type="NCBIfam" id="TIGR01713">
    <property type="entry name" value="typeII_sec_gspC"/>
    <property type="match status" value="1"/>
</dbReference>
<evidence type="ECO:0000256" key="7">
    <source>
        <dbReference type="ARBA" id="ARBA00022927"/>
    </source>
</evidence>
<dbReference type="GO" id="GO:0015627">
    <property type="term" value="C:type II protein secretion system complex"/>
    <property type="evidence" value="ECO:0007669"/>
    <property type="project" value="InterPro"/>
</dbReference>
<evidence type="ECO:0000259" key="12">
    <source>
        <dbReference type="Pfam" id="PF11356"/>
    </source>
</evidence>
<organism evidence="14 15">
    <name type="scientific">Thioalkalivibrio versutus</name>
    <dbReference type="NCBI Taxonomy" id="106634"/>
    <lineage>
        <taxon>Bacteria</taxon>
        <taxon>Pseudomonadati</taxon>
        <taxon>Pseudomonadota</taxon>
        <taxon>Gammaproteobacteria</taxon>
        <taxon>Chromatiales</taxon>
        <taxon>Ectothiorhodospiraceae</taxon>
        <taxon>Thioalkalivibrio</taxon>
    </lineage>
</organism>
<evidence type="ECO:0000256" key="9">
    <source>
        <dbReference type="ARBA" id="ARBA00023136"/>
    </source>
</evidence>
<feature type="domain" description="Type II secretion system protein GspC N-terminal" evidence="12">
    <location>
        <begin position="20"/>
        <end position="163"/>
    </location>
</feature>
<evidence type="ECO:0000256" key="8">
    <source>
        <dbReference type="ARBA" id="ARBA00022989"/>
    </source>
</evidence>
<dbReference type="GO" id="GO:0015628">
    <property type="term" value="P:protein secretion by the type II secretion system"/>
    <property type="evidence" value="ECO:0007669"/>
    <property type="project" value="InterPro"/>
</dbReference>
<evidence type="ECO:0000256" key="1">
    <source>
        <dbReference type="ARBA" id="ARBA00004533"/>
    </source>
</evidence>
<dbReference type="RefSeq" id="WP_047250651.1">
    <property type="nucleotide sequence ID" value="NZ_CP011367.1"/>
</dbReference>
<name>A0A0G3FZ22_9GAMM</name>
<evidence type="ECO:0000259" key="13">
    <source>
        <dbReference type="Pfam" id="PF13180"/>
    </source>
</evidence>
<evidence type="ECO:0000256" key="10">
    <source>
        <dbReference type="SAM" id="MobiDB-lite"/>
    </source>
</evidence>
<feature type="transmembrane region" description="Helical" evidence="11">
    <location>
        <begin position="12"/>
        <end position="36"/>
    </location>
</feature>
<dbReference type="EMBL" id="CP011367">
    <property type="protein sequence ID" value="AKJ94163.1"/>
    <property type="molecule type" value="Genomic_DNA"/>
</dbReference>
<feature type="compositionally biased region" description="Low complexity" evidence="10">
    <location>
        <begin position="182"/>
        <end position="191"/>
    </location>
</feature>
<dbReference type="AlphaFoldDB" id="A0A0G3FZ22"/>
<keyword evidence="7" id="KW-0653">Protein transport</keyword>
<evidence type="ECO:0000256" key="2">
    <source>
        <dbReference type="ARBA" id="ARBA00007986"/>
    </source>
</evidence>
<dbReference type="InterPro" id="IPR001478">
    <property type="entry name" value="PDZ"/>
</dbReference>
<keyword evidence="8 11" id="KW-1133">Transmembrane helix</keyword>
<dbReference type="KEGG" id="tvr:TVD_01700"/>